<gene>
    <name evidence="1" type="ORF">METZ01_LOCUS359733</name>
</gene>
<organism evidence="1">
    <name type="scientific">marine metagenome</name>
    <dbReference type="NCBI Taxonomy" id="408172"/>
    <lineage>
        <taxon>unclassified sequences</taxon>
        <taxon>metagenomes</taxon>
        <taxon>ecological metagenomes</taxon>
    </lineage>
</organism>
<dbReference type="Pfam" id="PF00404">
    <property type="entry name" value="Dockerin_1"/>
    <property type="match status" value="1"/>
</dbReference>
<dbReference type="AlphaFoldDB" id="A0A382SAH1"/>
<dbReference type="SUPFAM" id="SSF63446">
    <property type="entry name" value="Type I dockerin domain"/>
    <property type="match status" value="1"/>
</dbReference>
<dbReference type="GO" id="GO:0004553">
    <property type="term" value="F:hydrolase activity, hydrolyzing O-glycosyl compounds"/>
    <property type="evidence" value="ECO:0007669"/>
    <property type="project" value="InterPro"/>
</dbReference>
<dbReference type="InterPro" id="IPR036439">
    <property type="entry name" value="Dockerin_dom_sf"/>
</dbReference>
<proteinExistence type="predicted"/>
<evidence type="ECO:0000313" key="1">
    <source>
        <dbReference type="EMBL" id="SVD06879.1"/>
    </source>
</evidence>
<dbReference type="Gene3D" id="1.10.1330.10">
    <property type="entry name" value="Dockerin domain"/>
    <property type="match status" value="1"/>
</dbReference>
<evidence type="ECO:0008006" key="2">
    <source>
        <dbReference type="Google" id="ProtNLM"/>
    </source>
</evidence>
<dbReference type="InterPro" id="IPR002105">
    <property type="entry name" value="Dockerin_1_rpt"/>
</dbReference>
<protein>
    <recommendedName>
        <fullName evidence="2">Dockerin domain-containing protein</fullName>
    </recommendedName>
</protein>
<accession>A0A382SAH1</accession>
<sequence length="175" mass="18914">MTLTFHYANSSTPIAGVKVVMTESDGTVTVLVTDANGQITLPTTTNTYTLNASLAETGEDPISLIDAIHILQYGGELRPLKDYQKTAADVNADGEVDILDAIWILQHLGELRLINQQLVFLDANTGNALSETTFTPADTPRISVIRKGDVDGDFDPSTTNAQDLDWVITSKSKAY</sequence>
<reference evidence="1" key="1">
    <citation type="submission" date="2018-05" db="EMBL/GenBank/DDBJ databases">
        <authorList>
            <person name="Lanie J.A."/>
            <person name="Ng W.-L."/>
            <person name="Kazmierczak K.M."/>
            <person name="Andrzejewski T.M."/>
            <person name="Davidsen T.M."/>
            <person name="Wayne K.J."/>
            <person name="Tettelin H."/>
            <person name="Glass J.I."/>
            <person name="Rusch D."/>
            <person name="Podicherti R."/>
            <person name="Tsui H.-C.T."/>
            <person name="Winkler M.E."/>
        </authorList>
    </citation>
    <scope>NUCLEOTIDE SEQUENCE</scope>
</reference>
<dbReference type="SUPFAM" id="SSF49478">
    <property type="entry name" value="Cna protein B-type domain"/>
    <property type="match status" value="1"/>
</dbReference>
<name>A0A382SAH1_9ZZZZ</name>
<feature type="non-terminal residue" evidence="1">
    <location>
        <position position="175"/>
    </location>
</feature>
<dbReference type="EMBL" id="UINC01127631">
    <property type="protein sequence ID" value="SVD06879.1"/>
    <property type="molecule type" value="Genomic_DNA"/>
</dbReference>
<dbReference type="GO" id="GO:0000272">
    <property type="term" value="P:polysaccharide catabolic process"/>
    <property type="evidence" value="ECO:0007669"/>
    <property type="project" value="InterPro"/>
</dbReference>